<evidence type="ECO:0000313" key="1">
    <source>
        <dbReference type="EMBL" id="GBP46946.1"/>
    </source>
</evidence>
<evidence type="ECO:0000313" key="2">
    <source>
        <dbReference type="Proteomes" id="UP000299102"/>
    </source>
</evidence>
<dbReference type="AlphaFoldDB" id="A0A4C1W6E3"/>
<organism evidence="1 2">
    <name type="scientific">Eumeta variegata</name>
    <name type="common">Bagworm moth</name>
    <name type="synonym">Eumeta japonica</name>
    <dbReference type="NCBI Taxonomy" id="151549"/>
    <lineage>
        <taxon>Eukaryota</taxon>
        <taxon>Metazoa</taxon>
        <taxon>Ecdysozoa</taxon>
        <taxon>Arthropoda</taxon>
        <taxon>Hexapoda</taxon>
        <taxon>Insecta</taxon>
        <taxon>Pterygota</taxon>
        <taxon>Neoptera</taxon>
        <taxon>Endopterygota</taxon>
        <taxon>Lepidoptera</taxon>
        <taxon>Glossata</taxon>
        <taxon>Ditrysia</taxon>
        <taxon>Tineoidea</taxon>
        <taxon>Psychidae</taxon>
        <taxon>Oiketicinae</taxon>
        <taxon>Eumeta</taxon>
    </lineage>
</organism>
<dbReference type="EMBL" id="BGZK01000492">
    <property type="protein sequence ID" value="GBP46946.1"/>
    <property type="molecule type" value="Genomic_DNA"/>
</dbReference>
<proteinExistence type="predicted"/>
<keyword evidence="2" id="KW-1185">Reference proteome</keyword>
<comment type="caution">
    <text evidence="1">The sequence shown here is derived from an EMBL/GenBank/DDBJ whole genome shotgun (WGS) entry which is preliminary data.</text>
</comment>
<name>A0A4C1W6E3_EUMVA</name>
<gene>
    <name evidence="1" type="ORF">EVAR_30978_1</name>
</gene>
<sequence length="102" mass="11900">MPNRASPNNIFTAVSSERPNTDFRGYCVTTMRCRHSAIKTNYFLDSTPVKLIGQQQSPCSSDLALIQNKKNNTRENISRQRRCTHWLHLGVWLERCLMWTEK</sequence>
<protein>
    <submittedName>
        <fullName evidence="1">Uncharacterized protein</fullName>
    </submittedName>
</protein>
<accession>A0A4C1W6E3</accession>
<reference evidence="1 2" key="1">
    <citation type="journal article" date="2019" name="Commun. Biol.">
        <title>The bagworm genome reveals a unique fibroin gene that provides high tensile strength.</title>
        <authorList>
            <person name="Kono N."/>
            <person name="Nakamura H."/>
            <person name="Ohtoshi R."/>
            <person name="Tomita M."/>
            <person name="Numata K."/>
            <person name="Arakawa K."/>
        </authorList>
    </citation>
    <scope>NUCLEOTIDE SEQUENCE [LARGE SCALE GENOMIC DNA]</scope>
</reference>
<dbReference type="Proteomes" id="UP000299102">
    <property type="component" value="Unassembled WGS sequence"/>
</dbReference>